<dbReference type="AlphaFoldDB" id="A0A846ZB63"/>
<evidence type="ECO:0000259" key="1">
    <source>
        <dbReference type="PROSITE" id="PS50943"/>
    </source>
</evidence>
<dbReference type="Pfam" id="PF01381">
    <property type="entry name" value="HTH_3"/>
    <property type="match status" value="1"/>
</dbReference>
<dbReference type="InterPro" id="IPR011990">
    <property type="entry name" value="TPR-like_helical_dom_sf"/>
</dbReference>
<dbReference type="GO" id="GO:0003677">
    <property type="term" value="F:DNA binding"/>
    <property type="evidence" value="ECO:0007669"/>
    <property type="project" value="InterPro"/>
</dbReference>
<accession>A0A846ZB63</accession>
<dbReference type="SUPFAM" id="SSF47413">
    <property type="entry name" value="lambda repressor-like DNA-binding domains"/>
    <property type="match status" value="1"/>
</dbReference>
<gene>
    <name evidence="2" type="ORF">HF966_02280</name>
</gene>
<sequence>MVKTEIFIATRKRLKLSQVALSAGICTQATLSKFEKHQQIPTIDIMGALCARLGLTLDDIFSLSPPMQSQVNQGWAELLAAFGHQNQPAFHRLSQSLMTETLTVPMVIDLMLMRYFAAVWWQHDLRFAAQLIGEIDLKLASAQQQYLFYAITVHYYVKQHQDDLAAATYHDLMQRQARWVKAPYGVLMGAVVYLMAQYQFDVGEMTAATETAAIGITAAQKHDSTAFVENFFWLLYAAGKGWQQPQFVRQEVLLNARLLAKLHGNNQLLQLMQQRGEK</sequence>
<proteinExistence type="predicted"/>
<dbReference type="InterPro" id="IPR010982">
    <property type="entry name" value="Lambda_DNA-bd_dom_sf"/>
</dbReference>
<dbReference type="RefSeq" id="WP_168676046.1">
    <property type="nucleotide sequence ID" value="NZ_BPKV01000001.1"/>
</dbReference>
<evidence type="ECO:0000313" key="2">
    <source>
        <dbReference type="EMBL" id="NKZ18018.1"/>
    </source>
</evidence>
<dbReference type="Proteomes" id="UP000590460">
    <property type="component" value="Unassembled WGS sequence"/>
</dbReference>
<dbReference type="Gene3D" id="1.25.40.10">
    <property type="entry name" value="Tetratricopeptide repeat domain"/>
    <property type="match status" value="1"/>
</dbReference>
<comment type="caution">
    <text evidence="2">The sequence shown here is derived from an EMBL/GenBank/DDBJ whole genome shotgun (WGS) entry which is preliminary data.</text>
</comment>
<organism evidence="2 3">
    <name type="scientific">Leuconostoc holzapfelii</name>
    <dbReference type="NCBI Taxonomy" id="434464"/>
    <lineage>
        <taxon>Bacteria</taxon>
        <taxon>Bacillati</taxon>
        <taxon>Bacillota</taxon>
        <taxon>Bacilli</taxon>
        <taxon>Lactobacillales</taxon>
        <taxon>Lactobacillaceae</taxon>
        <taxon>Leuconostoc</taxon>
    </lineage>
</organism>
<protein>
    <submittedName>
        <fullName evidence="2">Helix-turn-helix transcriptional regulator</fullName>
    </submittedName>
</protein>
<dbReference type="SMART" id="SM00530">
    <property type="entry name" value="HTH_XRE"/>
    <property type="match status" value="1"/>
</dbReference>
<dbReference type="PROSITE" id="PS50943">
    <property type="entry name" value="HTH_CROC1"/>
    <property type="match status" value="1"/>
</dbReference>
<dbReference type="CDD" id="cd00093">
    <property type="entry name" value="HTH_XRE"/>
    <property type="match status" value="1"/>
</dbReference>
<reference evidence="2 3" key="1">
    <citation type="submission" date="2020-04" db="EMBL/GenBank/DDBJ databases">
        <title>MicrobeNet Type strains.</title>
        <authorList>
            <person name="Nicholson A.C."/>
        </authorList>
    </citation>
    <scope>NUCLEOTIDE SEQUENCE [LARGE SCALE GENOMIC DNA]</scope>
    <source>
        <strain evidence="2 3">CCUG 54536</strain>
    </source>
</reference>
<name>A0A846ZB63_9LACO</name>
<dbReference type="EMBL" id="JAAXPO010000002">
    <property type="protein sequence ID" value="NKZ18018.1"/>
    <property type="molecule type" value="Genomic_DNA"/>
</dbReference>
<dbReference type="InterPro" id="IPR001387">
    <property type="entry name" value="Cro/C1-type_HTH"/>
</dbReference>
<evidence type="ECO:0000313" key="3">
    <source>
        <dbReference type="Proteomes" id="UP000590460"/>
    </source>
</evidence>
<feature type="domain" description="HTH cro/C1-type" evidence="1">
    <location>
        <begin position="11"/>
        <end position="60"/>
    </location>
</feature>